<dbReference type="SUPFAM" id="SSF49464">
    <property type="entry name" value="Carboxypeptidase regulatory domain-like"/>
    <property type="match status" value="1"/>
</dbReference>
<evidence type="ECO:0000256" key="4">
    <source>
        <dbReference type="ARBA" id="ARBA00022692"/>
    </source>
</evidence>
<feature type="signal peptide" evidence="10">
    <location>
        <begin position="1"/>
        <end position="21"/>
    </location>
</feature>
<keyword evidence="3 8" id="KW-1134">Transmembrane beta strand</keyword>
<evidence type="ECO:0000256" key="7">
    <source>
        <dbReference type="ARBA" id="ARBA00023237"/>
    </source>
</evidence>
<evidence type="ECO:0000256" key="9">
    <source>
        <dbReference type="RuleBase" id="RU003357"/>
    </source>
</evidence>
<dbReference type="Gene3D" id="2.60.40.1120">
    <property type="entry name" value="Carboxypeptidase-like, regulatory domain"/>
    <property type="match status" value="1"/>
</dbReference>
<keyword evidence="13" id="KW-0675">Receptor</keyword>
<feature type="domain" description="TonB-dependent receptor-like beta-barrel" evidence="11">
    <location>
        <begin position="369"/>
        <end position="970"/>
    </location>
</feature>
<feature type="domain" description="TonB-dependent receptor plug" evidence="12">
    <location>
        <begin position="115"/>
        <end position="220"/>
    </location>
</feature>
<accession>A0A6N6MJD9</accession>
<keyword evidence="6 8" id="KW-0472">Membrane</keyword>
<evidence type="ECO:0000256" key="10">
    <source>
        <dbReference type="SAM" id="SignalP"/>
    </source>
</evidence>
<dbReference type="InterPro" id="IPR037066">
    <property type="entry name" value="Plug_dom_sf"/>
</dbReference>
<gene>
    <name evidence="13" type="ORF">F6U93_05415</name>
</gene>
<evidence type="ECO:0000313" key="14">
    <source>
        <dbReference type="Proteomes" id="UP000441333"/>
    </source>
</evidence>
<keyword evidence="2 8" id="KW-0813">Transport</keyword>
<evidence type="ECO:0000259" key="12">
    <source>
        <dbReference type="Pfam" id="PF07715"/>
    </source>
</evidence>
<proteinExistence type="inferred from homology"/>
<dbReference type="EMBL" id="WAAT01000028">
    <property type="protein sequence ID" value="KAB1069189.1"/>
    <property type="molecule type" value="Genomic_DNA"/>
</dbReference>
<evidence type="ECO:0000256" key="5">
    <source>
        <dbReference type="ARBA" id="ARBA00023077"/>
    </source>
</evidence>
<evidence type="ECO:0000256" key="3">
    <source>
        <dbReference type="ARBA" id="ARBA00022452"/>
    </source>
</evidence>
<dbReference type="InterPro" id="IPR012910">
    <property type="entry name" value="Plug_dom"/>
</dbReference>
<evidence type="ECO:0000313" key="13">
    <source>
        <dbReference type="EMBL" id="KAB1069189.1"/>
    </source>
</evidence>
<comment type="subcellular location">
    <subcellularLocation>
        <location evidence="1 8">Cell outer membrane</location>
        <topology evidence="1 8">Multi-pass membrane protein</topology>
    </subcellularLocation>
</comment>
<dbReference type="AlphaFoldDB" id="A0A6N6MJD9"/>
<dbReference type="InterPro" id="IPR036942">
    <property type="entry name" value="Beta-barrel_TonB_sf"/>
</dbReference>
<dbReference type="Pfam" id="PF13715">
    <property type="entry name" value="CarbopepD_reg_2"/>
    <property type="match status" value="1"/>
</dbReference>
<dbReference type="FunFam" id="2.60.40.1120:FF:000003">
    <property type="entry name" value="Outer membrane protein Omp121"/>
    <property type="match status" value="1"/>
</dbReference>
<dbReference type="PROSITE" id="PS52016">
    <property type="entry name" value="TONB_DEPENDENT_REC_3"/>
    <property type="match status" value="1"/>
</dbReference>
<name>A0A6N6MJD9_9FLAO</name>
<comment type="similarity">
    <text evidence="8 9">Belongs to the TonB-dependent receptor family.</text>
</comment>
<dbReference type="NCBIfam" id="TIGR04056">
    <property type="entry name" value="OMP_RagA_SusC"/>
    <property type="match status" value="1"/>
</dbReference>
<feature type="chain" id="PRO_5026803059" evidence="10">
    <location>
        <begin position="22"/>
        <end position="1024"/>
    </location>
</feature>
<dbReference type="InterPro" id="IPR008969">
    <property type="entry name" value="CarboxyPept-like_regulatory"/>
</dbReference>
<dbReference type="SUPFAM" id="SSF56935">
    <property type="entry name" value="Porins"/>
    <property type="match status" value="1"/>
</dbReference>
<organism evidence="13 14">
    <name type="scientific">Pseudotamlana haliotis</name>
    <dbReference type="NCBI Taxonomy" id="2614804"/>
    <lineage>
        <taxon>Bacteria</taxon>
        <taxon>Pseudomonadati</taxon>
        <taxon>Bacteroidota</taxon>
        <taxon>Flavobacteriia</taxon>
        <taxon>Flavobacteriales</taxon>
        <taxon>Flavobacteriaceae</taxon>
        <taxon>Pseudotamlana</taxon>
    </lineage>
</organism>
<dbReference type="GO" id="GO:0009279">
    <property type="term" value="C:cell outer membrane"/>
    <property type="evidence" value="ECO:0007669"/>
    <property type="project" value="UniProtKB-SubCell"/>
</dbReference>
<protein>
    <submittedName>
        <fullName evidence="13">TonB-dependent receptor</fullName>
    </submittedName>
</protein>
<dbReference type="Pfam" id="PF00593">
    <property type="entry name" value="TonB_dep_Rec_b-barrel"/>
    <property type="match status" value="1"/>
</dbReference>
<evidence type="ECO:0000256" key="8">
    <source>
        <dbReference type="PROSITE-ProRule" id="PRU01360"/>
    </source>
</evidence>
<dbReference type="NCBIfam" id="TIGR04057">
    <property type="entry name" value="SusC_RagA_signa"/>
    <property type="match status" value="1"/>
</dbReference>
<keyword evidence="5 9" id="KW-0798">TonB box</keyword>
<sequence length="1024" mass="111471">MNLKTKLTLMLMMIFNISLFAQDGYQLSGTVTDENNTPIPGINVIIANTTTGTATDFDGGFTLNVKSGDVLQFSYIGYVKQSITINGQKSLKVTMVEDASQLDEVVVVGYGARKKSDVTGAVSSVKQEELTAFPVLDASQALQGRAAGVDVQSNNGGEPGAPISIKIRGNTSINASSSPLIVVDGFVGATMPQAGDIESMQILKDASATAIYGSQGANGVVLVTTKKGKAGKLNIDFNSTFQVQNTSNRLDLLNANDFANYQNDIRANQNNSNAYPQGSYDTDWQDMIYRNGSVANHQLAVSGGSEKVKYYASTTYYTQDGILVNSDYERLSFLSNLDAQVTDKLKVGVNLVGNASQKGGVTTQSNGSVTVGGDDVVSLAMRFAPDKGVYDADGSFSTNDAVGDEVDNPYAVATQRDDDTEIEEFRANLYASYDILEGLNFKTTFGVSEKNTFRGMYMPRTLKVTASTENGRAIMQNWKSSSVLSESYLTYNREIGKGVLTLLGGYSYQNKTNQSSYNEGIGTISDSFSYYGLYTATSLIQPTAGQVYTNESTIQSVFGRINYDLNDKYLLTATVRRDGASNFAENHKYATFPSAALGWKISNENFLKDSNVISNLKLRASYGETGNPSIAPYQSLASSAIIYASSAGNTVAAITPNQMANPDLKWETSIQTNVGLDFGFLNNRITLSLDYYDIDTEDLIMINRGQSDYLGQYNQNALINVGSMNNTGFEVFLTSNNITNDNFTWSTDFVFSKNVNKVTALINGDDWFGNGAPSYFSVEDTFVLREGEEVGQFWGYDYAGVYQGGALPDGTSVIPASRDSSGNPIPGEPLFRDVDPDGEINDADRTMIGNPNPDFTWGFTNNFTFKNWDANIFFQGSQGNEIFNMTAVQLNNGDSNTTYDYYNNAWTPNNTDTNEPRVGNASFREISSRFVEDGSYVRLKNLAIGYNLSSQVLENIGIEKLRLSVSGQNLFTWTNYSGLDPEVSYFGAQGGTNGNNQASNTTRGFDFGSYPTVRSYSFSLNLTF</sequence>
<dbReference type="Gene3D" id="2.40.170.20">
    <property type="entry name" value="TonB-dependent receptor, beta-barrel domain"/>
    <property type="match status" value="1"/>
</dbReference>
<keyword evidence="7 8" id="KW-0998">Cell outer membrane</keyword>
<comment type="caution">
    <text evidence="13">The sequence shown here is derived from an EMBL/GenBank/DDBJ whole genome shotgun (WGS) entry which is preliminary data.</text>
</comment>
<dbReference type="Pfam" id="PF07715">
    <property type="entry name" value="Plug"/>
    <property type="match status" value="1"/>
</dbReference>
<evidence type="ECO:0000256" key="1">
    <source>
        <dbReference type="ARBA" id="ARBA00004571"/>
    </source>
</evidence>
<dbReference type="Proteomes" id="UP000441333">
    <property type="component" value="Unassembled WGS sequence"/>
</dbReference>
<evidence type="ECO:0000259" key="11">
    <source>
        <dbReference type="Pfam" id="PF00593"/>
    </source>
</evidence>
<dbReference type="Gene3D" id="2.170.130.10">
    <property type="entry name" value="TonB-dependent receptor, plug domain"/>
    <property type="match status" value="1"/>
</dbReference>
<keyword evidence="14" id="KW-1185">Reference proteome</keyword>
<keyword evidence="10" id="KW-0732">Signal</keyword>
<dbReference type="InterPro" id="IPR023997">
    <property type="entry name" value="TonB-dep_OMP_SusC/RagA_CS"/>
</dbReference>
<evidence type="ECO:0000256" key="6">
    <source>
        <dbReference type="ARBA" id="ARBA00023136"/>
    </source>
</evidence>
<dbReference type="InterPro" id="IPR000531">
    <property type="entry name" value="Beta-barrel_TonB"/>
</dbReference>
<dbReference type="InterPro" id="IPR039426">
    <property type="entry name" value="TonB-dep_rcpt-like"/>
</dbReference>
<dbReference type="InterPro" id="IPR023996">
    <property type="entry name" value="TonB-dep_OMP_SusC/RagA"/>
</dbReference>
<evidence type="ECO:0000256" key="2">
    <source>
        <dbReference type="ARBA" id="ARBA00022448"/>
    </source>
</evidence>
<keyword evidence="4 8" id="KW-0812">Transmembrane</keyword>
<reference evidence="13 14" key="1">
    <citation type="submission" date="2019-09" db="EMBL/GenBank/DDBJ databases">
        <authorList>
            <person name="Cao W.R."/>
        </authorList>
    </citation>
    <scope>NUCLEOTIDE SEQUENCE [LARGE SCALE GENOMIC DNA]</scope>
    <source>
        <strain evidence="13 14">B1N29</strain>
    </source>
</reference>